<dbReference type="WBParaSite" id="PDA_v2.g13083.t1">
    <property type="protein sequence ID" value="PDA_v2.g13083.t1"/>
    <property type="gene ID" value="PDA_v2.g13083"/>
</dbReference>
<dbReference type="AlphaFoldDB" id="A0A914PEA1"/>
<keyword evidence="1" id="KW-0472">Membrane</keyword>
<evidence type="ECO:0000256" key="1">
    <source>
        <dbReference type="SAM" id="Phobius"/>
    </source>
</evidence>
<reference evidence="3" key="1">
    <citation type="submission" date="2022-11" db="UniProtKB">
        <authorList>
            <consortium name="WormBaseParasite"/>
        </authorList>
    </citation>
    <scope>IDENTIFICATION</scope>
</reference>
<accession>A0A914PEA1</accession>
<dbReference type="Proteomes" id="UP000887578">
    <property type="component" value="Unplaced"/>
</dbReference>
<feature type="transmembrane region" description="Helical" evidence="1">
    <location>
        <begin position="258"/>
        <end position="286"/>
    </location>
</feature>
<protein>
    <submittedName>
        <fullName evidence="3">Uncharacterized protein</fullName>
    </submittedName>
</protein>
<keyword evidence="2" id="KW-1185">Reference proteome</keyword>
<evidence type="ECO:0000313" key="2">
    <source>
        <dbReference type="Proteomes" id="UP000887578"/>
    </source>
</evidence>
<name>A0A914PEA1_9BILA</name>
<keyword evidence="1" id="KW-0812">Transmembrane</keyword>
<keyword evidence="1" id="KW-1133">Transmembrane helix</keyword>
<proteinExistence type="predicted"/>
<organism evidence="2 3">
    <name type="scientific">Panagrolaimus davidi</name>
    <dbReference type="NCBI Taxonomy" id="227884"/>
    <lineage>
        <taxon>Eukaryota</taxon>
        <taxon>Metazoa</taxon>
        <taxon>Ecdysozoa</taxon>
        <taxon>Nematoda</taxon>
        <taxon>Chromadorea</taxon>
        <taxon>Rhabditida</taxon>
        <taxon>Tylenchina</taxon>
        <taxon>Panagrolaimomorpha</taxon>
        <taxon>Panagrolaimoidea</taxon>
        <taxon>Panagrolaimidae</taxon>
        <taxon>Panagrolaimus</taxon>
    </lineage>
</organism>
<sequence length="518" mass="58870">MRSEVAKLREVSNPSRMLPVNVTRNDFLLYGIHEDDVFVVINLLLDLQIIRRKAENKYILYNELNDLRKRLPSCYYFNIMRMIQKKSAFIYVYRSFIIGQITLFTDLNNEIDTTLFNELIENGILEYTNIDCKMLDERVPDGNLYRTVTGAIFDNYHAQHFESAVNYAKHTIKKTIKDPNELEKIVSETSKKRVKYVFDSNAPALDMHKEIDIKFLPINDVISQLDFDITKLMSVVQVMPYLISPCEKKWSKETITKLVAIGSISLIQIGVGAGLVLFSAGVGTFIGKTMIKSGFNDTIFCVTGAIKGNCNDYLRQKIKSLVLDITMSGIGDKIKYDNGVPCVYTQDVALKRLLEVLVDGSSIAAKKLLLNITEIRVIAEKKEIVKKSISLLVHTIDIRIESILDNLFNKMDDVKETFATVLSQNGTKRDKFCTQIKQEYYEKLQTIMEKTTNPNVLASIALYTTGMNQIATDSCAKLISDLLQKSIILKINHSIESMTAFAKNTTDSEEVRQKSRFA</sequence>
<evidence type="ECO:0000313" key="3">
    <source>
        <dbReference type="WBParaSite" id="PDA_v2.g13083.t1"/>
    </source>
</evidence>